<gene>
    <name evidence="1" type="ORF">D8792_03585</name>
</gene>
<evidence type="ECO:0000313" key="1">
    <source>
        <dbReference type="EMBL" id="RSJ91086.1"/>
    </source>
</evidence>
<reference evidence="1 2" key="1">
    <citation type="submission" date="2018-11" db="EMBL/GenBank/DDBJ databases">
        <title>Species Designations Belie Phenotypic and Genotypic Heterogeneity in Oral Streptococci.</title>
        <authorList>
            <person name="Velsko I."/>
        </authorList>
    </citation>
    <scope>NUCLEOTIDE SEQUENCE [LARGE SCALE GENOMIC DNA]</scope>
    <source>
        <strain evidence="1 2">A52</strain>
    </source>
</reference>
<dbReference type="EMBL" id="RJPS01000003">
    <property type="protein sequence ID" value="RSJ91086.1"/>
    <property type="molecule type" value="Genomic_DNA"/>
</dbReference>
<dbReference type="Proteomes" id="UP000270868">
    <property type="component" value="Unassembled WGS sequence"/>
</dbReference>
<proteinExistence type="predicted"/>
<accession>A0A3R9KX85</accession>
<organism evidence="1 2">
    <name type="scientific">Streptococcus cristatus</name>
    <dbReference type="NCBI Taxonomy" id="45634"/>
    <lineage>
        <taxon>Bacteria</taxon>
        <taxon>Bacillati</taxon>
        <taxon>Bacillota</taxon>
        <taxon>Bacilli</taxon>
        <taxon>Lactobacillales</taxon>
        <taxon>Streptococcaceae</taxon>
        <taxon>Streptococcus</taxon>
    </lineage>
</organism>
<dbReference type="AlphaFoldDB" id="A0A3R9KX85"/>
<name>A0A3R9KX85_STRCR</name>
<comment type="caution">
    <text evidence="1">The sequence shown here is derived from an EMBL/GenBank/DDBJ whole genome shotgun (WGS) entry which is preliminary data.</text>
</comment>
<sequence>MALKNLRNFLKFDKSFFDNKELVYLGSKLTQDNKFKVSLLIVKDTTEYQNGQTNLGEQVVVTVNNKGIDEYSKFIPMKTICRIENITKAVVYGEFQNQLSITADVITDPQGNKQHEKG</sequence>
<protein>
    <submittedName>
        <fullName evidence="1">Uncharacterized protein</fullName>
    </submittedName>
</protein>
<evidence type="ECO:0000313" key="2">
    <source>
        <dbReference type="Proteomes" id="UP000270868"/>
    </source>
</evidence>